<keyword evidence="2" id="KW-1185">Reference proteome</keyword>
<dbReference type="Proteomes" id="UP001165101">
    <property type="component" value="Unassembled WGS sequence"/>
</dbReference>
<reference evidence="1" key="1">
    <citation type="submission" date="2023-04" db="EMBL/GenBank/DDBJ databases">
        <title>Candida boidinii NBRC 1967.</title>
        <authorList>
            <person name="Ichikawa N."/>
            <person name="Sato H."/>
            <person name="Tonouchi N."/>
        </authorList>
    </citation>
    <scope>NUCLEOTIDE SEQUENCE</scope>
    <source>
        <strain evidence="1">NBRC 1967</strain>
    </source>
</reference>
<dbReference type="EMBL" id="BSXV01006473">
    <property type="protein sequence ID" value="GMF03824.1"/>
    <property type="molecule type" value="Genomic_DNA"/>
</dbReference>
<evidence type="ECO:0000313" key="1">
    <source>
        <dbReference type="EMBL" id="GMF03824.1"/>
    </source>
</evidence>
<comment type="caution">
    <text evidence="1">The sequence shown here is derived from an EMBL/GenBank/DDBJ whole genome shotgun (WGS) entry which is preliminary data.</text>
</comment>
<name>A0ACB5U830_CANBO</name>
<protein>
    <submittedName>
        <fullName evidence="1">Unnamed protein product</fullName>
    </submittedName>
</protein>
<sequence length="270" mass="30787">MPLFLLIMKGSKSINLHFKNVYLNYYGKWLTYLDKRRQRLEKINGRQKPKTVISTSATTNPEAAPISKNKENIKLQTSVSDVTIGLIPINLKSKAQLVLQKGNIEMTFFDSHIAIQSSINSIAVLLIDDVNNTLSTEEYKRYKNWVSMNTGHTIFTLTSKLKALGYVNAGSISTLMFNMTINNETYLEQHKVLNKNEYDANGLFNDFAKLDLNNTSQYLPIIDIRIGSDLLNVELCADSTQCLLQLFKDLKQPILFSFNEKYKPTTKENK</sequence>
<evidence type="ECO:0000313" key="2">
    <source>
        <dbReference type="Proteomes" id="UP001165101"/>
    </source>
</evidence>
<proteinExistence type="predicted"/>
<accession>A0ACB5U830</accession>
<organism evidence="1 2">
    <name type="scientific">Candida boidinii</name>
    <name type="common">Yeast</name>
    <dbReference type="NCBI Taxonomy" id="5477"/>
    <lineage>
        <taxon>Eukaryota</taxon>
        <taxon>Fungi</taxon>
        <taxon>Dikarya</taxon>
        <taxon>Ascomycota</taxon>
        <taxon>Saccharomycotina</taxon>
        <taxon>Pichiomycetes</taxon>
        <taxon>Pichiales</taxon>
        <taxon>Pichiaceae</taxon>
        <taxon>Ogataea</taxon>
        <taxon>Ogataea/Candida clade</taxon>
    </lineage>
</organism>
<gene>
    <name evidence="1" type="ORF">Cboi01_000637800</name>
</gene>